<dbReference type="EMBL" id="CP062983">
    <property type="protein sequence ID" value="QPC82097.1"/>
    <property type="molecule type" value="Genomic_DNA"/>
</dbReference>
<name>A0A7S8E866_9CHLR</name>
<dbReference type="Proteomes" id="UP000594468">
    <property type="component" value="Chromosome"/>
</dbReference>
<organism evidence="1 2">
    <name type="scientific">Phototrophicus methaneseepsis</name>
    <dbReference type="NCBI Taxonomy" id="2710758"/>
    <lineage>
        <taxon>Bacteria</taxon>
        <taxon>Bacillati</taxon>
        <taxon>Chloroflexota</taxon>
        <taxon>Candidatus Thermofontia</taxon>
        <taxon>Phototrophicales</taxon>
        <taxon>Phototrophicaceae</taxon>
        <taxon>Phototrophicus</taxon>
    </lineage>
</organism>
<evidence type="ECO:0000313" key="1">
    <source>
        <dbReference type="EMBL" id="QPC82097.1"/>
    </source>
</evidence>
<dbReference type="RefSeq" id="WP_195170166.1">
    <property type="nucleotide sequence ID" value="NZ_CP062983.1"/>
</dbReference>
<evidence type="ECO:0000313" key="2">
    <source>
        <dbReference type="Proteomes" id="UP000594468"/>
    </source>
</evidence>
<protein>
    <submittedName>
        <fullName evidence="1">DUF3574 domain-containing protein</fullName>
    </submittedName>
</protein>
<reference evidence="1 2" key="1">
    <citation type="submission" date="2020-02" db="EMBL/GenBank/DDBJ databases">
        <authorList>
            <person name="Zheng R.K."/>
            <person name="Sun C.M."/>
        </authorList>
    </citation>
    <scope>NUCLEOTIDE SEQUENCE [LARGE SCALE GENOMIC DNA]</scope>
    <source>
        <strain evidence="2">rifampicinis</strain>
    </source>
</reference>
<proteinExistence type="predicted"/>
<dbReference type="KEGG" id="pmet:G4Y79_20805"/>
<sequence>MKGLQVLQMFENGLSHRVAILIPSTNNVSESLTVDEHTQYVELYLRLLSERFGGATAASKLGAWIDDDGQLIRENITEVYAFASEITSDDLVFIQQAAMGLKDELAQEAIAVEIDNKLYFV</sequence>
<gene>
    <name evidence="1" type="ORF">G4Y79_20805</name>
</gene>
<accession>A0A7S8E866</accession>
<dbReference type="AlphaFoldDB" id="A0A7S8E866"/>
<keyword evidence="2" id="KW-1185">Reference proteome</keyword>